<dbReference type="Proteomes" id="UP001055072">
    <property type="component" value="Unassembled WGS sequence"/>
</dbReference>
<protein>
    <submittedName>
        <fullName evidence="1">Uncharacterized protein</fullName>
    </submittedName>
</protein>
<proteinExistence type="predicted"/>
<comment type="caution">
    <text evidence="1">The sequence shown here is derived from an EMBL/GenBank/DDBJ whole genome shotgun (WGS) entry which is preliminary data.</text>
</comment>
<organism evidence="1 2">
    <name type="scientific">Irpex rosettiformis</name>
    <dbReference type="NCBI Taxonomy" id="378272"/>
    <lineage>
        <taxon>Eukaryota</taxon>
        <taxon>Fungi</taxon>
        <taxon>Dikarya</taxon>
        <taxon>Basidiomycota</taxon>
        <taxon>Agaricomycotina</taxon>
        <taxon>Agaricomycetes</taxon>
        <taxon>Polyporales</taxon>
        <taxon>Irpicaceae</taxon>
        <taxon>Irpex</taxon>
    </lineage>
</organism>
<dbReference type="EMBL" id="MU274904">
    <property type="protein sequence ID" value="KAI0091839.1"/>
    <property type="molecule type" value="Genomic_DNA"/>
</dbReference>
<evidence type="ECO:0000313" key="1">
    <source>
        <dbReference type="EMBL" id="KAI0091839.1"/>
    </source>
</evidence>
<sequence>MGIVVPILRTAFVLLNIYETFKTLKHPPPSARNGGQPSVRAMSQRKRNMKGCLSVWLIWFCYAFYERTADSFVSFFIPFYSEIKSIILLFFLVTRAKGAEPIYLHVIRPLVKPYTNTLDSLLEFGHHLGDLILVFANIPV</sequence>
<name>A0ACB8UCQ7_9APHY</name>
<feature type="non-terminal residue" evidence="1">
    <location>
        <position position="140"/>
    </location>
</feature>
<gene>
    <name evidence="1" type="ORF">BDY19DRAFT_870960</name>
</gene>
<reference evidence="1" key="1">
    <citation type="journal article" date="2021" name="Environ. Microbiol.">
        <title>Gene family expansions and transcriptome signatures uncover fungal adaptations to wood decay.</title>
        <authorList>
            <person name="Hage H."/>
            <person name="Miyauchi S."/>
            <person name="Viragh M."/>
            <person name="Drula E."/>
            <person name="Min B."/>
            <person name="Chaduli D."/>
            <person name="Navarro D."/>
            <person name="Favel A."/>
            <person name="Norest M."/>
            <person name="Lesage-Meessen L."/>
            <person name="Balint B."/>
            <person name="Merenyi Z."/>
            <person name="de Eugenio L."/>
            <person name="Morin E."/>
            <person name="Martinez A.T."/>
            <person name="Baldrian P."/>
            <person name="Stursova M."/>
            <person name="Martinez M.J."/>
            <person name="Novotny C."/>
            <person name="Magnuson J.K."/>
            <person name="Spatafora J.W."/>
            <person name="Maurice S."/>
            <person name="Pangilinan J."/>
            <person name="Andreopoulos W."/>
            <person name="LaButti K."/>
            <person name="Hundley H."/>
            <person name="Na H."/>
            <person name="Kuo A."/>
            <person name="Barry K."/>
            <person name="Lipzen A."/>
            <person name="Henrissat B."/>
            <person name="Riley R."/>
            <person name="Ahrendt S."/>
            <person name="Nagy L.G."/>
            <person name="Grigoriev I.V."/>
            <person name="Martin F."/>
            <person name="Rosso M.N."/>
        </authorList>
    </citation>
    <scope>NUCLEOTIDE SEQUENCE</scope>
    <source>
        <strain evidence="1">CBS 384.51</strain>
    </source>
</reference>
<keyword evidence="2" id="KW-1185">Reference proteome</keyword>
<evidence type="ECO:0000313" key="2">
    <source>
        <dbReference type="Proteomes" id="UP001055072"/>
    </source>
</evidence>
<accession>A0ACB8UCQ7</accession>